<proteinExistence type="predicted"/>
<dbReference type="AlphaFoldDB" id="A0A1D1W9C3"/>
<gene>
    <name evidence="1" type="primary">RvY_17856-1</name>
    <name evidence="1" type="synonym">RvY_17856.1</name>
    <name evidence="1" type="ORF">RvY_17856</name>
</gene>
<protein>
    <recommendedName>
        <fullName evidence="3">DDE Tnp4 domain-containing protein</fullName>
    </recommendedName>
</protein>
<reference evidence="1 2" key="1">
    <citation type="journal article" date="2016" name="Nat. Commun.">
        <title>Extremotolerant tardigrade genome and improved radiotolerance of human cultured cells by tardigrade-unique protein.</title>
        <authorList>
            <person name="Hashimoto T."/>
            <person name="Horikawa D.D."/>
            <person name="Saito Y."/>
            <person name="Kuwahara H."/>
            <person name="Kozuka-Hata H."/>
            <person name="Shin-I T."/>
            <person name="Minakuchi Y."/>
            <person name="Ohishi K."/>
            <person name="Motoyama A."/>
            <person name="Aizu T."/>
            <person name="Enomoto A."/>
            <person name="Kondo K."/>
            <person name="Tanaka S."/>
            <person name="Hara Y."/>
            <person name="Koshikawa S."/>
            <person name="Sagara H."/>
            <person name="Miura T."/>
            <person name="Yokobori S."/>
            <person name="Miyagawa K."/>
            <person name="Suzuki Y."/>
            <person name="Kubo T."/>
            <person name="Oyama M."/>
            <person name="Kohara Y."/>
            <person name="Fujiyama A."/>
            <person name="Arakawa K."/>
            <person name="Katayama T."/>
            <person name="Toyoda A."/>
            <person name="Kunieda T."/>
        </authorList>
    </citation>
    <scope>NUCLEOTIDE SEQUENCE [LARGE SCALE GENOMIC DNA]</scope>
    <source>
        <strain evidence="1 2">YOKOZUNA-1</strain>
    </source>
</reference>
<organism evidence="1 2">
    <name type="scientific">Ramazzottius varieornatus</name>
    <name type="common">Water bear</name>
    <name type="synonym">Tardigrade</name>
    <dbReference type="NCBI Taxonomy" id="947166"/>
    <lineage>
        <taxon>Eukaryota</taxon>
        <taxon>Metazoa</taxon>
        <taxon>Ecdysozoa</taxon>
        <taxon>Tardigrada</taxon>
        <taxon>Eutardigrada</taxon>
        <taxon>Parachela</taxon>
        <taxon>Hypsibioidea</taxon>
        <taxon>Ramazzottiidae</taxon>
        <taxon>Ramazzottius</taxon>
    </lineage>
</organism>
<name>A0A1D1W9C3_RAMVA</name>
<accession>A0A1D1W9C3</accession>
<keyword evidence="2" id="KW-1185">Reference proteome</keyword>
<dbReference type="OrthoDB" id="2668416at2759"/>
<evidence type="ECO:0008006" key="3">
    <source>
        <dbReference type="Google" id="ProtNLM"/>
    </source>
</evidence>
<comment type="caution">
    <text evidence="1">The sequence shown here is derived from an EMBL/GenBank/DDBJ whole genome shotgun (WGS) entry which is preliminary data.</text>
</comment>
<sequence>MKNVFGVKRQTFSTILRDVRTRLQPDNDSLFGRPEFPAELQLACGLHYLSKGVSYSVCLGTFGIGKSTAHKYVNKFILAVKHTYPNVIRIPSCVELDTMVQKTMNNFRRFPEVQGTARVFGDVDGTHINCPAPDNKREKYINRHRKYGLNVQGVVDPD</sequence>
<evidence type="ECO:0000313" key="1">
    <source>
        <dbReference type="EMBL" id="GAV08114.1"/>
    </source>
</evidence>
<dbReference type="EMBL" id="BDGG01000016">
    <property type="protein sequence ID" value="GAV08114.1"/>
    <property type="molecule type" value="Genomic_DNA"/>
</dbReference>
<evidence type="ECO:0000313" key="2">
    <source>
        <dbReference type="Proteomes" id="UP000186922"/>
    </source>
</evidence>
<dbReference type="Proteomes" id="UP000186922">
    <property type="component" value="Unassembled WGS sequence"/>
</dbReference>
<dbReference type="STRING" id="947166.A0A1D1W9C3"/>